<sequence>MSCRHTVWMTLVLLGVSQVLVGCSKKQEVSPAPISGERSKAGAMLAYEHVLRIRLPGAEIAGRVTAARQACETGRFGACDVLRIEQAEHDAELAVRIVPEGVEPMAKLAAQGGTVGFRQTTAEDLADVVNDNQRQRELLEKHAQHLAELAARKDIAVADLIALSREQASVESQLQSVQAVAANQQRRLDTNRLELHFGDTSAYSRSGRIGDGFSGLLDETTEGVTDALRLLGYGLPFLILAFPLALLWLWLWRRFTRRGRMQER</sequence>
<organism evidence="3 4">
    <name type="scientific">Rhodanobacter thiooxydans</name>
    <dbReference type="NCBI Taxonomy" id="416169"/>
    <lineage>
        <taxon>Bacteria</taxon>
        <taxon>Pseudomonadati</taxon>
        <taxon>Pseudomonadota</taxon>
        <taxon>Gammaproteobacteria</taxon>
        <taxon>Lysobacterales</taxon>
        <taxon>Rhodanobacteraceae</taxon>
        <taxon>Rhodanobacter</taxon>
    </lineage>
</organism>
<evidence type="ECO:0000259" key="2">
    <source>
        <dbReference type="Pfam" id="PF14257"/>
    </source>
</evidence>
<evidence type="ECO:0000313" key="3">
    <source>
        <dbReference type="EMBL" id="KZC23228.1"/>
    </source>
</evidence>
<evidence type="ECO:0000313" key="4">
    <source>
        <dbReference type="Proteomes" id="UP000076131"/>
    </source>
</evidence>
<dbReference type="EMBL" id="LVJS01000049">
    <property type="protein sequence ID" value="KZC23228.1"/>
    <property type="molecule type" value="Genomic_DNA"/>
</dbReference>
<dbReference type="eggNOG" id="ENOG5030M97">
    <property type="taxonomic scope" value="Bacteria"/>
</dbReference>
<keyword evidence="4" id="KW-1185">Reference proteome</keyword>
<accession>A0A154QG68</accession>
<dbReference type="AlphaFoldDB" id="A0A154QG68"/>
<dbReference type="Pfam" id="PF14257">
    <property type="entry name" value="DUF4349"/>
    <property type="match status" value="1"/>
</dbReference>
<evidence type="ECO:0000256" key="1">
    <source>
        <dbReference type="SAM" id="Phobius"/>
    </source>
</evidence>
<feature type="transmembrane region" description="Helical" evidence="1">
    <location>
        <begin position="230"/>
        <end position="252"/>
    </location>
</feature>
<comment type="caution">
    <text evidence="3">The sequence shown here is derived from an EMBL/GenBank/DDBJ whole genome shotgun (WGS) entry which is preliminary data.</text>
</comment>
<protein>
    <recommendedName>
        <fullName evidence="2">DUF4349 domain-containing protein</fullName>
    </recommendedName>
</protein>
<proteinExistence type="predicted"/>
<dbReference type="InterPro" id="IPR025645">
    <property type="entry name" value="DUF4349"/>
</dbReference>
<dbReference type="PROSITE" id="PS51257">
    <property type="entry name" value="PROKAR_LIPOPROTEIN"/>
    <property type="match status" value="1"/>
</dbReference>
<dbReference type="STRING" id="416169.RHOFW104T7_15275"/>
<name>A0A154QG68_9GAMM</name>
<gene>
    <name evidence="3" type="ORF">RHOFW104T7_15275</name>
</gene>
<reference evidence="3 4" key="1">
    <citation type="journal article" date="2016" name="MBio">
        <title>Lateral Gene Transfer in a Heavy Metal-Contaminated-Groundwater Microbial Community.</title>
        <authorList>
            <person name="Hemme C.L."/>
            <person name="Green S.J."/>
            <person name="Rishishwar L."/>
            <person name="Prakash O."/>
            <person name="Pettenato A."/>
            <person name="Chakraborty R."/>
            <person name="Deutschbauer A.M."/>
            <person name="Van Nostrand J.D."/>
            <person name="Wu L."/>
            <person name="He Z."/>
            <person name="Jordan I.K."/>
            <person name="Hazen T.C."/>
            <person name="Arkin A.P."/>
            <person name="Kostka J.E."/>
            <person name="Zhou J."/>
        </authorList>
    </citation>
    <scope>NUCLEOTIDE SEQUENCE [LARGE SCALE GENOMIC DNA]</scope>
    <source>
        <strain evidence="3 4">FW104-T7</strain>
    </source>
</reference>
<dbReference type="Proteomes" id="UP000076131">
    <property type="component" value="Unassembled WGS sequence"/>
</dbReference>
<feature type="domain" description="DUF4349" evidence="2">
    <location>
        <begin position="45"/>
        <end position="248"/>
    </location>
</feature>
<keyword evidence="1" id="KW-0812">Transmembrane</keyword>
<keyword evidence="1" id="KW-0472">Membrane</keyword>
<keyword evidence="1" id="KW-1133">Transmembrane helix</keyword>